<accession>A0A2N7VGV2</accession>
<evidence type="ECO:0000313" key="7">
    <source>
        <dbReference type="Proteomes" id="UP000235616"/>
    </source>
</evidence>
<evidence type="ECO:0000256" key="2">
    <source>
        <dbReference type="ARBA" id="ARBA00023125"/>
    </source>
</evidence>
<dbReference type="GO" id="GO:0000976">
    <property type="term" value="F:transcription cis-regulatory region binding"/>
    <property type="evidence" value="ECO:0007669"/>
    <property type="project" value="TreeGrafter"/>
</dbReference>
<evidence type="ECO:0000256" key="4">
    <source>
        <dbReference type="PROSITE-ProRule" id="PRU00335"/>
    </source>
</evidence>
<evidence type="ECO:0000259" key="5">
    <source>
        <dbReference type="PROSITE" id="PS50977"/>
    </source>
</evidence>
<dbReference type="PANTHER" id="PTHR30055">
    <property type="entry name" value="HTH-TYPE TRANSCRIPTIONAL REGULATOR RUTR"/>
    <property type="match status" value="1"/>
</dbReference>
<organism evidence="6 7">
    <name type="scientific">Trinickia dabaoshanensis</name>
    <dbReference type="NCBI Taxonomy" id="564714"/>
    <lineage>
        <taxon>Bacteria</taxon>
        <taxon>Pseudomonadati</taxon>
        <taxon>Pseudomonadota</taxon>
        <taxon>Betaproteobacteria</taxon>
        <taxon>Burkholderiales</taxon>
        <taxon>Burkholderiaceae</taxon>
        <taxon>Trinickia</taxon>
    </lineage>
</organism>
<reference evidence="6 7" key="1">
    <citation type="submission" date="2018-01" db="EMBL/GenBank/DDBJ databases">
        <title>Whole genome analyses suggest that Burkholderia sensu lato contains two further novel genera in the rhizoxinica-symbiotica group Mycetohabitans gen. nov., and Trinickia gen. nov.: implications for the evolution of diazotrophy and nodulation in the Burkholderiaceae.</title>
        <authorList>
            <person name="Estrada-de los Santos P."/>
            <person name="Palmer M."/>
            <person name="Chavez-Ramirez B."/>
            <person name="Beukes C."/>
            <person name="Steenkamp E.T."/>
            <person name="Hirsch A.M."/>
            <person name="Manyaka P."/>
            <person name="Maluk M."/>
            <person name="Lafos M."/>
            <person name="Crook M."/>
            <person name="Gross E."/>
            <person name="Simon M.F."/>
            <person name="Bueno dos Reis Junior F."/>
            <person name="Poole P.S."/>
            <person name="Venter S.N."/>
            <person name="James E.K."/>
        </authorList>
    </citation>
    <scope>NUCLEOTIDE SEQUENCE [LARGE SCALE GENOMIC DNA]</scope>
    <source>
        <strain evidence="6 7">GIMN1.004</strain>
    </source>
</reference>
<dbReference type="InterPro" id="IPR050109">
    <property type="entry name" value="HTH-type_TetR-like_transc_reg"/>
</dbReference>
<proteinExistence type="predicted"/>
<gene>
    <name evidence="6" type="ORF">C0Z18_24055</name>
</gene>
<dbReference type="PANTHER" id="PTHR30055:SF234">
    <property type="entry name" value="HTH-TYPE TRANSCRIPTIONAL REGULATOR BETI"/>
    <property type="match status" value="1"/>
</dbReference>
<keyword evidence="7" id="KW-1185">Reference proteome</keyword>
<dbReference type="PROSITE" id="PS50977">
    <property type="entry name" value="HTH_TETR_2"/>
    <property type="match status" value="1"/>
</dbReference>
<dbReference type="InterPro" id="IPR001647">
    <property type="entry name" value="HTH_TetR"/>
</dbReference>
<dbReference type="OrthoDB" id="7252896at2"/>
<dbReference type="PRINTS" id="PR00455">
    <property type="entry name" value="HTHTETR"/>
</dbReference>
<dbReference type="SUPFAM" id="SSF46689">
    <property type="entry name" value="Homeodomain-like"/>
    <property type="match status" value="1"/>
</dbReference>
<dbReference type="Proteomes" id="UP000235616">
    <property type="component" value="Unassembled WGS sequence"/>
</dbReference>
<evidence type="ECO:0000313" key="6">
    <source>
        <dbReference type="EMBL" id="PMS16369.1"/>
    </source>
</evidence>
<comment type="caution">
    <text evidence="6">The sequence shown here is derived from an EMBL/GenBank/DDBJ whole genome shotgun (WGS) entry which is preliminary data.</text>
</comment>
<dbReference type="SUPFAM" id="SSF48498">
    <property type="entry name" value="Tetracyclin repressor-like, C-terminal domain"/>
    <property type="match status" value="1"/>
</dbReference>
<dbReference type="Gene3D" id="1.10.357.10">
    <property type="entry name" value="Tetracycline Repressor, domain 2"/>
    <property type="match status" value="1"/>
</dbReference>
<dbReference type="InterPro" id="IPR036271">
    <property type="entry name" value="Tet_transcr_reg_TetR-rel_C_sf"/>
</dbReference>
<keyword evidence="1" id="KW-0805">Transcription regulation</keyword>
<feature type="domain" description="HTH tetR-type" evidence="5">
    <location>
        <begin position="13"/>
        <end position="73"/>
    </location>
</feature>
<dbReference type="InterPro" id="IPR009057">
    <property type="entry name" value="Homeodomain-like_sf"/>
</dbReference>
<protein>
    <submittedName>
        <fullName evidence="6">TetR family transcriptional regulator</fullName>
    </submittedName>
</protein>
<sequence>MKRKRLTREESKEQTRLRLLDAAQTIFMKKGFVAASVEDVAEAAGYTRGAFYSNFRSKAELLMELLRRDHERMQIDLNSILQDGATREEMEARALAFYSQFFRENDCCFLLWAEAKLLASRDAKFRVHFNAFSREKHAFFTGYARAFAQRVGTPLQMPAEVLALGLIGLCEGVQSFRMCDPQYITDDLTEAVLAGFFAKAVFGAH</sequence>
<dbReference type="RefSeq" id="WP_102647956.1">
    <property type="nucleotide sequence ID" value="NZ_PNYA01000025.1"/>
</dbReference>
<keyword evidence="2 4" id="KW-0238">DNA-binding</keyword>
<evidence type="ECO:0000256" key="1">
    <source>
        <dbReference type="ARBA" id="ARBA00023015"/>
    </source>
</evidence>
<feature type="DNA-binding region" description="H-T-H motif" evidence="4">
    <location>
        <begin position="36"/>
        <end position="55"/>
    </location>
</feature>
<dbReference type="AlphaFoldDB" id="A0A2N7VGV2"/>
<dbReference type="GO" id="GO:0003700">
    <property type="term" value="F:DNA-binding transcription factor activity"/>
    <property type="evidence" value="ECO:0007669"/>
    <property type="project" value="TreeGrafter"/>
</dbReference>
<keyword evidence="3" id="KW-0804">Transcription</keyword>
<evidence type="ECO:0000256" key="3">
    <source>
        <dbReference type="ARBA" id="ARBA00023163"/>
    </source>
</evidence>
<dbReference type="Pfam" id="PF00440">
    <property type="entry name" value="TetR_N"/>
    <property type="match status" value="1"/>
</dbReference>
<dbReference type="EMBL" id="PNYA01000025">
    <property type="protein sequence ID" value="PMS16369.1"/>
    <property type="molecule type" value="Genomic_DNA"/>
</dbReference>
<name>A0A2N7VGV2_9BURK</name>